<dbReference type="Proteomes" id="UP000198771">
    <property type="component" value="Unassembled WGS sequence"/>
</dbReference>
<reference evidence="1 2" key="1">
    <citation type="submission" date="2016-10" db="EMBL/GenBank/DDBJ databases">
        <authorList>
            <person name="de Groot N.N."/>
        </authorList>
    </citation>
    <scope>NUCLEOTIDE SEQUENCE [LARGE SCALE GENOMIC DNA]</scope>
    <source>
        <strain evidence="1 2">ASO4-2</strain>
    </source>
</reference>
<evidence type="ECO:0000313" key="2">
    <source>
        <dbReference type="Proteomes" id="UP000198771"/>
    </source>
</evidence>
<evidence type="ECO:0000313" key="1">
    <source>
        <dbReference type="EMBL" id="SDB09405.1"/>
    </source>
</evidence>
<dbReference type="NCBIfam" id="TIGR03309">
    <property type="entry name" value="matur_yqeB"/>
    <property type="match status" value="1"/>
</dbReference>
<dbReference type="OrthoDB" id="9815497at2"/>
<gene>
    <name evidence="1" type="ORF">SAMN05660653_00478</name>
</gene>
<keyword evidence="2" id="KW-1185">Reference proteome</keyword>
<dbReference type="Gene3D" id="3.40.630.10">
    <property type="entry name" value="Zn peptidases"/>
    <property type="match status" value="1"/>
</dbReference>
<dbReference type="STRING" id="617002.SAMN05660653_00478"/>
<dbReference type="AlphaFoldDB" id="A0A1G6ALZ7"/>
<dbReference type="RefSeq" id="WP_092116839.1">
    <property type="nucleotide sequence ID" value="NZ_FMXO01000002.1"/>
</dbReference>
<accession>A0A1G6ALZ7</accession>
<sequence>MTLSEPSPPTILIRGAGDLATGVALVLFRAGLKRLLLLEREQPLAVRRLVSFSEAVYLGRAEVEGVGGMLIDSMAQAEAAWAGDEIPVLVDPNMDCLEGLKPQVVVDALLAKRYTGIHPGLAPLVIGLGPGFVAGKDVHCVVETHRGHGMGNLIFNGSAHPNTGIPGEVLGKTLERLLRAPEAGVFTACRSIGDYVQQDEVVGHVGSEPVRARTSGVVRGLLRSGLHVRTGLKLGDVDPRGETWRCRRVSDKAHAVGQGVLQAVDAVRGDIQFDLIDMQSPAEQSTTPIHLGRAG</sequence>
<protein>
    <submittedName>
        <fullName evidence="1">Xanthine dehydrogenase accessory factor</fullName>
    </submittedName>
</protein>
<proteinExistence type="predicted"/>
<dbReference type="EMBL" id="FMXO01000002">
    <property type="protein sequence ID" value="SDB09405.1"/>
    <property type="molecule type" value="Genomic_DNA"/>
</dbReference>
<dbReference type="InterPro" id="IPR017695">
    <property type="entry name" value="Se-dep_Mo_hydrolase_YqeB"/>
</dbReference>
<organism evidence="1 2">
    <name type="scientific">Desulfonatronum thiosulfatophilum</name>
    <dbReference type="NCBI Taxonomy" id="617002"/>
    <lineage>
        <taxon>Bacteria</taxon>
        <taxon>Pseudomonadati</taxon>
        <taxon>Thermodesulfobacteriota</taxon>
        <taxon>Desulfovibrionia</taxon>
        <taxon>Desulfovibrionales</taxon>
        <taxon>Desulfonatronaceae</taxon>
        <taxon>Desulfonatronum</taxon>
    </lineage>
</organism>
<name>A0A1G6ALZ7_9BACT</name>